<feature type="domain" description="Glyceraldehyde 3-phosphate dehydrogenase NAD(P) binding" evidence="9">
    <location>
        <begin position="3"/>
        <end position="154"/>
    </location>
</feature>
<evidence type="ECO:0000256" key="4">
    <source>
        <dbReference type="PIRSR" id="PIRSR000149-2"/>
    </source>
</evidence>
<dbReference type="Gene3D" id="3.30.360.10">
    <property type="entry name" value="Dihydrodipicolinate Reductase, domain 2"/>
    <property type="match status" value="1"/>
</dbReference>
<dbReference type="InterPro" id="IPR020830">
    <property type="entry name" value="GlycerAld_3-P_DH_AS"/>
</dbReference>
<dbReference type="FunFam" id="3.30.360.10:FF:000002">
    <property type="entry name" value="Glyceraldehyde-3-phosphate dehydrogenase"/>
    <property type="match status" value="1"/>
</dbReference>
<organism evidence="10">
    <name type="scientific">Proteinivorax hydrogeniformans</name>
    <dbReference type="NCBI Taxonomy" id="1826727"/>
    <lineage>
        <taxon>Bacteria</taxon>
        <taxon>Bacillati</taxon>
        <taxon>Bacillota</taxon>
        <taxon>Clostridia</taxon>
        <taxon>Eubacteriales</taxon>
        <taxon>Proteinivoracaceae</taxon>
        <taxon>Proteinivorax</taxon>
    </lineage>
</organism>
<dbReference type="EC" id="1.2.1.-" evidence="8"/>
<dbReference type="GO" id="GO:0050661">
    <property type="term" value="F:NADP binding"/>
    <property type="evidence" value="ECO:0007669"/>
    <property type="project" value="InterPro"/>
</dbReference>
<evidence type="ECO:0000256" key="3">
    <source>
        <dbReference type="PIRSR" id="PIRSR000149-1"/>
    </source>
</evidence>
<dbReference type="GO" id="GO:0006006">
    <property type="term" value="P:glucose metabolic process"/>
    <property type="evidence" value="ECO:0007669"/>
    <property type="project" value="InterPro"/>
</dbReference>
<dbReference type="CDD" id="cd05214">
    <property type="entry name" value="GAPDH_I_N"/>
    <property type="match status" value="1"/>
</dbReference>
<dbReference type="NCBIfam" id="TIGR01534">
    <property type="entry name" value="GAPDH-I"/>
    <property type="match status" value="1"/>
</dbReference>
<dbReference type="SUPFAM" id="SSF55347">
    <property type="entry name" value="Glyceraldehyde-3-phosphate dehydrogenase-like, C-terminal domain"/>
    <property type="match status" value="1"/>
</dbReference>
<dbReference type="PROSITE" id="PS00071">
    <property type="entry name" value="GAPDH"/>
    <property type="match status" value="1"/>
</dbReference>
<dbReference type="GO" id="GO:0016620">
    <property type="term" value="F:oxidoreductase activity, acting on the aldehyde or oxo group of donors, NAD or NADP as acceptor"/>
    <property type="evidence" value="ECO:0007669"/>
    <property type="project" value="InterPro"/>
</dbReference>
<feature type="binding site" evidence="4">
    <location>
        <begin position="153"/>
        <end position="155"/>
    </location>
    <ligand>
        <name>D-glyceraldehyde 3-phosphate</name>
        <dbReference type="ChEBI" id="CHEBI:59776"/>
    </ligand>
</feature>
<dbReference type="Pfam" id="PF02800">
    <property type="entry name" value="Gp_dh_C"/>
    <property type="match status" value="1"/>
</dbReference>
<dbReference type="Pfam" id="PF00044">
    <property type="entry name" value="Gp_dh_N"/>
    <property type="match status" value="1"/>
</dbReference>
<sequence length="346" mass="37733">MKTKVGINGFGRIGKAVLKASLEQESDIEIVAINSTSGPEKHAHIFKYDSLYGVMNEEVTATEDALIIDDKKVQFTAYRDPADIPWGEMGVEIVIESTGVFLTKETASKHFEGGAKKVILSAPAKSGEDLTVVMGVNEEQYDHHKHHILSNASCTTNCLAPFAKVLEESFGIEQGLMTTIHAFTNDQRVLDMPHKDLRRARCASESIIPTTTGAAKAVAKVIPSLEGKLNGMAMRVPTPVGSVVDLVVELKTDATVEQVNAKLKQAAESELKGVLGYSEAPLVSIDYKKDPRSSIVDGLSTIKVGKNMVKVVAWYDNEWGYSCRLLDLANYVAKRIKTKRITNKAV</sequence>
<feature type="binding site" evidence="4">
    <location>
        <position position="235"/>
    </location>
    <ligand>
        <name>D-glyceraldehyde 3-phosphate</name>
        <dbReference type="ChEBI" id="CHEBI:59776"/>
    </ligand>
</feature>
<dbReference type="InterPro" id="IPR020831">
    <property type="entry name" value="GlycerAld/Erythrose_P_DH"/>
</dbReference>
<keyword evidence="2 8" id="KW-0560">Oxidoreductase</keyword>
<feature type="binding site" evidence="5">
    <location>
        <position position="121"/>
    </location>
    <ligand>
        <name>NAD(+)</name>
        <dbReference type="ChEBI" id="CHEBI:57540"/>
    </ligand>
</feature>
<dbReference type="GO" id="GO:0051287">
    <property type="term" value="F:NAD binding"/>
    <property type="evidence" value="ECO:0007669"/>
    <property type="project" value="InterPro"/>
</dbReference>
<reference evidence="10" key="1">
    <citation type="journal article" date="2018" name="Antonie Van Leeuwenhoek">
        <title>Proteinivorax hydrogeniformans sp. nov., an anaerobic, haloalkaliphilic bacterium fermenting proteinaceous compounds with high hydrogen production.</title>
        <authorList>
            <person name="Boltyanskaya Y."/>
            <person name="Detkova E."/>
            <person name="Pimenov N."/>
            <person name="Kevbrin V."/>
        </authorList>
    </citation>
    <scope>NUCLEOTIDE SEQUENCE</scope>
    <source>
        <strain evidence="10">Z-710</strain>
    </source>
</reference>
<comment type="similarity">
    <text evidence="1 7">Belongs to the glyceraldehyde-3-phosphate dehydrogenase family.</text>
</comment>
<feature type="binding site" evidence="5">
    <location>
        <position position="79"/>
    </location>
    <ligand>
        <name>NAD(+)</name>
        <dbReference type="ChEBI" id="CHEBI:57540"/>
    </ligand>
</feature>
<dbReference type="RefSeq" id="WP_353892394.1">
    <property type="nucleotide sequence ID" value="NZ_CP159485.1"/>
</dbReference>
<keyword evidence="5" id="KW-0547">Nucleotide-binding</keyword>
<proteinExistence type="inferred from homology"/>
<dbReference type="PANTHER" id="PTHR43148">
    <property type="entry name" value="GLYCERALDEHYDE-3-PHOSPHATE DEHYDROGENASE 2"/>
    <property type="match status" value="1"/>
</dbReference>
<evidence type="ECO:0000313" key="10">
    <source>
        <dbReference type="EMBL" id="XCI27817.1"/>
    </source>
</evidence>
<dbReference type="AlphaFoldDB" id="A0AAU8HRR9"/>
<dbReference type="CDD" id="cd18126">
    <property type="entry name" value="GAPDH_I_C"/>
    <property type="match status" value="1"/>
</dbReference>
<protein>
    <recommendedName>
        <fullName evidence="8">Glyceraldehyde-3-phosphate dehydrogenase</fullName>
        <ecNumber evidence="8">1.2.1.-</ecNumber>
    </recommendedName>
</protein>
<feature type="binding site" evidence="5">
    <location>
        <begin position="12"/>
        <end position="13"/>
    </location>
    <ligand>
        <name>NAD(+)</name>
        <dbReference type="ChEBI" id="CHEBI:57540"/>
    </ligand>
</feature>
<feature type="active site" description="Nucleophile" evidence="3">
    <location>
        <position position="154"/>
    </location>
</feature>
<dbReference type="InterPro" id="IPR036291">
    <property type="entry name" value="NAD(P)-bd_dom_sf"/>
</dbReference>
<dbReference type="SUPFAM" id="SSF51735">
    <property type="entry name" value="NAD(P)-binding Rossmann-fold domains"/>
    <property type="match status" value="1"/>
</dbReference>
<dbReference type="PRINTS" id="PR00078">
    <property type="entry name" value="G3PDHDRGNASE"/>
</dbReference>
<dbReference type="InterPro" id="IPR006424">
    <property type="entry name" value="Glyceraldehyde-3-P_DH_1"/>
</dbReference>
<evidence type="ECO:0000256" key="6">
    <source>
        <dbReference type="PIRSR" id="PIRSR000149-4"/>
    </source>
</evidence>
<dbReference type="EMBL" id="CP159485">
    <property type="protein sequence ID" value="XCI27817.1"/>
    <property type="molecule type" value="Genomic_DNA"/>
</dbReference>
<feature type="binding site" evidence="4">
    <location>
        <position position="184"/>
    </location>
    <ligand>
        <name>D-glyceraldehyde 3-phosphate</name>
        <dbReference type="ChEBI" id="CHEBI:59776"/>
    </ligand>
</feature>
<dbReference type="Gene3D" id="3.40.50.720">
    <property type="entry name" value="NAD(P)-binding Rossmann-like Domain"/>
    <property type="match status" value="1"/>
</dbReference>
<evidence type="ECO:0000256" key="5">
    <source>
        <dbReference type="PIRSR" id="PIRSR000149-3"/>
    </source>
</evidence>
<evidence type="ECO:0000256" key="2">
    <source>
        <dbReference type="ARBA" id="ARBA00023002"/>
    </source>
</evidence>
<dbReference type="InterPro" id="IPR020829">
    <property type="entry name" value="GlycerAld_3-P_DH_cat"/>
</dbReference>
<dbReference type="SMART" id="SM00846">
    <property type="entry name" value="Gp_dh_N"/>
    <property type="match status" value="1"/>
</dbReference>
<name>A0AAU8HRR9_9FIRM</name>
<evidence type="ECO:0000256" key="7">
    <source>
        <dbReference type="RuleBase" id="RU000397"/>
    </source>
</evidence>
<feature type="binding site" evidence="4">
    <location>
        <begin position="212"/>
        <end position="213"/>
    </location>
    <ligand>
        <name>D-glyceraldehyde 3-phosphate</name>
        <dbReference type="ChEBI" id="CHEBI:59776"/>
    </ligand>
</feature>
<evidence type="ECO:0000256" key="8">
    <source>
        <dbReference type="RuleBase" id="RU361160"/>
    </source>
</evidence>
<dbReference type="FunFam" id="3.40.50.720:FF:000001">
    <property type="entry name" value="Glyceraldehyde-3-phosphate dehydrogenase"/>
    <property type="match status" value="1"/>
</dbReference>
<keyword evidence="5" id="KW-0520">NAD</keyword>
<evidence type="ECO:0000256" key="1">
    <source>
        <dbReference type="ARBA" id="ARBA00007406"/>
    </source>
</evidence>
<dbReference type="InterPro" id="IPR020828">
    <property type="entry name" value="GlycerAld_3-P_DH_NAD(P)-bd"/>
</dbReference>
<feature type="binding site" evidence="5">
    <location>
        <position position="317"/>
    </location>
    <ligand>
        <name>NAD(+)</name>
        <dbReference type="ChEBI" id="CHEBI:57540"/>
    </ligand>
</feature>
<dbReference type="PIRSF" id="PIRSF000149">
    <property type="entry name" value="GAP_DH"/>
    <property type="match status" value="1"/>
</dbReference>
<reference evidence="10" key="2">
    <citation type="submission" date="2024-06" db="EMBL/GenBank/DDBJ databases">
        <authorList>
            <person name="Petrova K.O."/>
            <person name="Toshchakov S.V."/>
            <person name="Boltjanskaja Y.V."/>
            <person name="Kevbrin V.V."/>
        </authorList>
    </citation>
    <scope>NUCLEOTIDE SEQUENCE</scope>
    <source>
        <strain evidence="10">Z-710</strain>
    </source>
</reference>
<evidence type="ECO:0000259" key="9">
    <source>
        <dbReference type="SMART" id="SM00846"/>
    </source>
</evidence>
<accession>A0AAU8HRR9</accession>
<gene>
    <name evidence="10" type="primary">gap</name>
    <name evidence="10" type="ORF">PRVXH_001741</name>
</gene>
<feature type="site" description="Activates thiol group during catalysis" evidence="6">
    <location>
        <position position="181"/>
    </location>
</feature>